<dbReference type="PANTHER" id="PTHR16266:SF17">
    <property type="entry name" value="BRWD3"/>
    <property type="match status" value="1"/>
</dbReference>
<gene>
    <name evidence="5" type="ORF">ZOSMA_34G00590</name>
</gene>
<feature type="compositionally biased region" description="Basic and acidic residues" evidence="3">
    <location>
        <begin position="716"/>
        <end position="725"/>
    </location>
</feature>
<dbReference type="Proteomes" id="UP000036987">
    <property type="component" value="Unassembled WGS sequence"/>
</dbReference>
<sequence>MTFVLDVHPFNPRIAMSAGYDGKTIIWDIWEGIPVRIYETGHFKLVDGKFSPDGTSIVLSDEVGQIFIIATGQGESQKDAKYDQFFLGDYRPLIHDVHGSTLDQETQLAPYSRNMQDLLCDSSMIPYPEPYQSMYQRRRLSALGIEWRPPSLQFAVGPSDNINVGEYQTLPIVDLERWVENLQAMPDFVDAMDWEQENEVQSDDNDSEYNVTEELSSEREYCSLSSSGDLESSAEESEDNNHSGREGLRRSRRKESKRSRRDAVFTTSGRRVKRKNLDEHEDTIIKSKMKKRARNGASTSKKKSSKSKLHRPQRRAAKNARSLFSKYDEEASSEDEVAEASDSYTSESDSPVPDFIDHSNESESSDSLTEQSHGKRNKRCEYEEVSRQSLNETPSNAIPKKKLVLRLPFRDPMKNISSDNTTARSHGQNEFNEMVPSAKDASTSSNVNGLLPSPQKLDSSSLFKDDPILSQCDAGNLFLGVQAQKAEYQYDIPVGCMVSKGSWGEVKTRSAKRTRLCETSAMETLKTCPMDSEDAIVVSRSVNGHIKSENDCQASFSQPRSQSNGHALFMEDYQKKGKCANGISEALDCSTNQEPVIDNTLTLENPLQNGISNEKNTLLDASKNIGKEMIGNLDENNVESVNQKLIITSKNPDNEPGSSSSKLTLVAKHPGSLNGFIQDAGGDGNSELISWTNGSSRISRGQNLVYSRSNSKSRRGSKEDIDGIKDSSSTYLNHKDNQNVDVNCNLTTKIHFTRSSSAKTNMDNPSSSSRSRWNFDNSEEHNFGAGLRSSRNKRENCISSDLSSLNSGRNGSVLMLSEHEEFYRYIPQLGDEVAYLREGHAEYLVSKLAQLPSEYSINGNLDVVEFCKVISLGYSQFPGSGSSCCKITLEFNDPKSCAFGNSFDLTLVDFDEIPEFLVEKTRYHACMERNWTTRDKCRVWWRTDDAQPGSWYYGRIVSKASRPNLPSNSPWERYKIVYNCSNEEYLHSPWELEDLNTKWVHPHIDEVVSRKIVSSLEEIEETSQINKDKHGLQKFIKASQKAEYQNRFPVPLSLEIIKKRLQNKYYRTLDAVGNDVEVMLSNAESYFGKSHFSSKIHKLKDIFKRAIQK</sequence>
<feature type="compositionally biased region" description="Basic residues" evidence="3">
    <location>
        <begin position="250"/>
        <end position="260"/>
    </location>
</feature>
<reference evidence="6" key="1">
    <citation type="journal article" date="2016" name="Nature">
        <title>The genome of the seagrass Zostera marina reveals angiosperm adaptation to the sea.</title>
        <authorList>
            <person name="Olsen J.L."/>
            <person name="Rouze P."/>
            <person name="Verhelst B."/>
            <person name="Lin Y.-C."/>
            <person name="Bayer T."/>
            <person name="Collen J."/>
            <person name="Dattolo E."/>
            <person name="De Paoli E."/>
            <person name="Dittami S."/>
            <person name="Maumus F."/>
            <person name="Michel G."/>
            <person name="Kersting A."/>
            <person name="Lauritano C."/>
            <person name="Lohaus R."/>
            <person name="Toepel M."/>
            <person name="Tonon T."/>
            <person name="Vanneste K."/>
            <person name="Amirebrahimi M."/>
            <person name="Brakel J."/>
            <person name="Bostroem C."/>
            <person name="Chovatia M."/>
            <person name="Grimwood J."/>
            <person name="Jenkins J.W."/>
            <person name="Jueterbock A."/>
            <person name="Mraz A."/>
            <person name="Stam W.T."/>
            <person name="Tice H."/>
            <person name="Bornberg-Bauer E."/>
            <person name="Green P.J."/>
            <person name="Pearson G.A."/>
            <person name="Procaccini G."/>
            <person name="Duarte C.M."/>
            <person name="Schmutz J."/>
            <person name="Reusch T.B.H."/>
            <person name="Van de Peer Y."/>
        </authorList>
    </citation>
    <scope>NUCLEOTIDE SEQUENCE [LARGE SCALE GENOMIC DNA]</scope>
    <source>
        <strain evidence="6">cv. Finnish</strain>
    </source>
</reference>
<dbReference type="InterPro" id="IPR052060">
    <property type="entry name" value="Bromo_WD_repeat"/>
</dbReference>
<dbReference type="Gene3D" id="1.20.920.10">
    <property type="entry name" value="Bromodomain-like"/>
    <property type="match status" value="1"/>
</dbReference>
<dbReference type="Gene3D" id="2.130.10.10">
    <property type="entry name" value="YVTN repeat-like/Quinoprotein amine dehydrogenase"/>
    <property type="match status" value="1"/>
</dbReference>
<dbReference type="STRING" id="29655.A0A0K9P6X9"/>
<evidence type="ECO:0000313" key="5">
    <source>
        <dbReference type="EMBL" id="KMZ64781.1"/>
    </source>
</evidence>
<keyword evidence="6" id="KW-1185">Reference proteome</keyword>
<dbReference type="PROSITE" id="PS50014">
    <property type="entry name" value="BROMODOMAIN_2"/>
    <property type="match status" value="1"/>
</dbReference>
<dbReference type="SUPFAM" id="SSF50978">
    <property type="entry name" value="WD40 repeat-like"/>
    <property type="match status" value="1"/>
</dbReference>
<feature type="region of interest" description="Disordered" evidence="3">
    <location>
        <begin position="214"/>
        <end position="397"/>
    </location>
</feature>
<evidence type="ECO:0000259" key="4">
    <source>
        <dbReference type="PROSITE" id="PS50014"/>
    </source>
</evidence>
<feature type="compositionally biased region" description="Basic and acidic residues" evidence="3">
    <location>
        <begin position="239"/>
        <end position="249"/>
    </location>
</feature>
<dbReference type="GO" id="GO:0008360">
    <property type="term" value="P:regulation of cell shape"/>
    <property type="evidence" value="ECO:0000318"/>
    <property type="project" value="GO_Central"/>
</dbReference>
<dbReference type="PANTHER" id="PTHR16266">
    <property type="entry name" value="WD REPEAT DOMAIN 9"/>
    <property type="match status" value="1"/>
</dbReference>
<protein>
    <recommendedName>
        <fullName evidence="4">Bromo domain-containing protein</fullName>
    </recommendedName>
</protein>
<dbReference type="Pfam" id="PF25313">
    <property type="entry name" value="BRWD_AD"/>
    <property type="match status" value="1"/>
</dbReference>
<evidence type="ECO:0000256" key="1">
    <source>
        <dbReference type="ARBA" id="ARBA00023117"/>
    </source>
</evidence>
<dbReference type="InterPro" id="IPR015943">
    <property type="entry name" value="WD40/YVTN_repeat-like_dom_sf"/>
</dbReference>
<dbReference type="SMART" id="SM00297">
    <property type="entry name" value="BROMO"/>
    <property type="match status" value="1"/>
</dbReference>
<dbReference type="Pfam" id="PF00439">
    <property type="entry name" value="Bromodomain"/>
    <property type="match status" value="1"/>
</dbReference>
<dbReference type="EMBL" id="LFYR01001099">
    <property type="protein sequence ID" value="KMZ64781.1"/>
    <property type="molecule type" value="Genomic_DNA"/>
</dbReference>
<dbReference type="GO" id="GO:0007010">
    <property type="term" value="P:cytoskeleton organization"/>
    <property type="evidence" value="ECO:0000318"/>
    <property type="project" value="GO_Central"/>
</dbReference>
<evidence type="ECO:0000313" key="6">
    <source>
        <dbReference type="Proteomes" id="UP000036987"/>
    </source>
</evidence>
<dbReference type="OrthoDB" id="538223at2759"/>
<dbReference type="InterPro" id="IPR036322">
    <property type="entry name" value="WD40_repeat_dom_sf"/>
</dbReference>
<name>A0A0K9P6X9_ZOSMR</name>
<feature type="region of interest" description="Disordered" evidence="3">
    <location>
        <begin position="755"/>
        <end position="775"/>
    </location>
</feature>
<organism evidence="5 6">
    <name type="scientific">Zostera marina</name>
    <name type="common">Eelgrass</name>
    <dbReference type="NCBI Taxonomy" id="29655"/>
    <lineage>
        <taxon>Eukaryota</taxon>
        <taxon>Viridiplantae</taxon>
        <taxon>Streptophyta</taxon>
        <taxon>Embryophyta</taxon>
        <taxon>Tracheophyta</taxon>
        <taxon>Spermatophyta</taxon>
        <taxon>Magnoliopsida</taxon>
        <taxon>Liliopsida</taxon>
        <taxon>Zosteraceae</taxon>
        <taxon>Zostera</taxon>
    </lineage>
</organism>
<dbReference type="InterPro" id="IPR036427">
    <property type="entry name" value="Bromodomain-like_sf"/>
</dbReference>
<proteinExistence type="predicted"/>
<dbReference type="InterPro" id="IPR057451">
    <property type="entry name" value="BRWD/PHIP_AD"/>
</dbReference>
<dbReference type="SUPFAM" id="SSF47370">
    <property type="entry name" value="Bromodomain"/>
    <property type="match status" value="1"/>
</dbReference>
<feature type="region of interest" description="Disordered" evidence="3">
    <location>
        <begin position="702"/>
        <end position="736"/>
    </location>
</feature>
<keyword evidence="1 2" id="KW-0103">Bromodomain</keyword>
<evidence type="ECO:0000256" key="2">
    <source>
        <dbReference type="PROSITE-ProRule" id="PRU00035"/>
    </source>
</evidence>
<feature type="domain" description="Bromo" evidence="4">
    <location>
        <begin position="1043"/>
        <end position="1094"/>
    </location>
</feature>
<accession>A0A0K9P6X9</accession>
<feature type="compositionally biased region" description="Low complexity" evidence="3">
    <location>
        <begin position="222"/>
        <end position="231"/>
    </location>
</feature>
<feature type="compositionally biased region" description="Acidic residues" evidence="3">
    <location>
        <begin position="330"/>
        <end position="339"/>
    </location>
</feature>
<dbReference type="InterPro" id="IPR001487">
    <property type="entry name" value="Bromodomain"/>
</dbReference>
<dbReference type="GO" id="GO:0006357">
    <property type="term" value="P:regulation of transcription by RNA polymerase II"/>
    <property type="evidence" value="ECO:0000318"/>
    <property type="project" value="GO_Central"/>
</dbReference>
<comment type="caution">
    <text evidence="5">The sequence shown here is derived from an EMBL/GenBank/DDBJ whole genome shotgun (WGS) entry which is preliminary data.</text>
</comment>
<evidence type="ECO:0000256" key="3">
    <source>
        <dbReference type="SAM" id="MobiDB-lite"/>
    </source>
</evidence>
<dbReference type="OMA" id="ECDIRET"/>
<dbReference type="GO" id="GO:0005634">
    <property type="term" value="C:nucleus"/>
    <property type="evidence" value="ECO:0000318"/>
    <property type="project" value="GO_Central"/>
</dbReference>
<dbReference type="AlphaFoldDB" id="A0A0K9P6X9"/>
<feature type="compositionally biased region" description="Basic and acidic residues" evidence="3">
    <location>
        <begin position="275"/>
        <end position="285"/>
    </location>
</feature>
<feature type="compositionally biased region" description="Basic residues" evidence="3">
    <location>
        <begin position="287"/>
        <end position="318"/>
    </location>
</feature>
<feature type="compositionally biased region" description="Polar residues" evidence="3">
    <location>
        <begin position="387"/>
        <end position="396"/>
    </location>
</feature>